<dbReference type="EMBL" id="CM045762">
    <property type="protein sequence ID" value="KAI8009371.1"/>
    <property type="molecule type" value="Genomic_DNA"/>
</dbReference>
<comment type="caution">
    <text evidence="1">The sequence shown here is derived from an EMBL/GenBank/DDBJ whole genome shotgun (WGS) entry which is preliminary data.</text>
</comment>
<evidence type="ECO:0000313" key="1">
    <source>
        <dbReference type="EMBL" id="KAI8009371.1"/>
    </source>
</evidence>
<keyword evidence="2" id="KW-1185">Reference proteome</keyword>
<dbReference type="Proteomes" id="UP001060215">
    <property type="component" value="Chromosome 5"/>
</dbReference>
<reference evidence="1 2" key="1">
    <citation type="journal article" date="2022" name="Plant J.">
        <title>Chromosome-level genome of Camellia lanceoleosa provides a valuable resource for understanding genome evolution and self-incompatibility.</title>
        <authorList>
            <person name="Gong W."/>
            <person name="Xiao S."/>
            <person name="Wang L."/>
            <person name="Liao Z."/>
            <person name="Chang Y."/>
            <person name="Mo W."/>
            <person name="Hu G."/>
            <person name="Li W."/>
            <person name="Zhao G."/>
            <person name="Zhu H."/>
            <person name="Hu X."/>
            <person name="Ji K."/>
            <person name="Xiang X."/>
            <person name="Song Q."/>
            <person name="Yuan D."/>
            <person name="Jin S."/>
            <person name="Zhang L."/>
        </authorList>
    </citation>
    <scope>NUCLEOTIDE SEQUENCE [LARGE SCALE GENOMIC DNA]</scope>
    <source>
        <strain evidence="1">SQ_2022a</strain>
    </source>
</reference>
<accession>A0ACC0HBV9</accession>
<organism evidence="1 2">
    <name type="scientific">Camellia lanceoleosa</name>
    <dbReference type="NCBI Taxonomy" id="1840588"/>
    <lineage>
        <taxon>Eukaryota</taxon>
        <taxon>Viridiplantae</taxon>
        <taxon>Streptophyta</taxon>
        <taxon>Embryophyta</taxon>
        <taxon>Tracheophyta</taxon>
        <taxon>Spermatophyta</taxon>
        <taxon>Magnoliopsida</taxon>
        <taxon>eudicotyledons</taxon>
        <taxon>Gunneridae</taxon>
        <taxon>Pentapetalae</taxon>
        <taxon>asterids</taxon>
        <taxon>Ericales</taxon>
        <taxon>Theaceae</taxon>
        <taxon>Camellia</taxon>
    </lineage>
</organism>
<gene>
    <name evidence="1" type="ORF">LOK49_LG06G01241</name>
</gene>
<protein>
    <submittedName>
        <fullName evidence="1">F-box protein</fullName>
    </submittedName>
</protein>
<sequence length="520" mass="59756">MSTKEGIMMSIMMKQSIPNKKKKNSTPKELPSQIILEILSRLPIKTLFLCQLVSKHWLSLISDPHFVNLHLSRSPVSLLLKPFYRNRGSNQLHVVDLQTLHKIRPREAQLKFNPKINFPLLGRQIVNSCHGLLCLCNDNSEIFVCNPILGDYITLPSPIYDRIYYDRTINAFGFSPKTNKYKVIQFVLQRVVESFDPITEFCTYRDEAKAKIYTIGEGLWRNIESVPYYLTNRSFNSFVNGAVHWLNCAGDSPDFICCFDFGSEQFRVVPEPPEFGLHKEFPDHIRLGVLRDCLAICDFSSPLCIDIWLMKDYGIKESWSKELVIESGIGKSGNWGSYEPIMMLKSGEILMLVNKDVLMLYNPKLGSFKKLNIYGIKSEFYGIAHIPSFVSLADVAKGESLMERKIQKQRTSDASRMSQLEELYDAVRRQRNELTIKHTIIVGNSQVSEEDCLEKLKMLPGVTQGDPLYLFGTELIKNPFKREVFVELPNDEFRVAWVKMEKIMTCGQTLPHLLCTLPWL</sequence>
<name>A0ACC0HBV9_9ERIC</name>
<evidence type="ECO:0000313" key="2">
    <source>
        <dbReference type="Proteomes" id="UP001060215"/>
    </source>
</evidence>
<proteinExistence type="predicted"/>